<evidence type="ECO:0000313" key="6">
    <source>
        <dbReference type="Proteomes" id="UP000199695"/>
    </source>
</evidence>
<dbReference type="Gene3D" id="1.10.10.10">
    <property type="entry name" value="Winged helix-like DNA-binding domain superfamily/Winged helix DNA-binding domain"/>
    <property type="match status" value="1"/>
</dbReference>
<evidence type="ECO:0000256" key="2">
    <source>
        <dbReference type="ARBA" id="ARBA00023125"/>
    </source>
</evidence>
<gene>
    <name evidence="5" type="ORF">SAMN05444955_11145</name>
</gene>
<sequence>MVSPVMIEYIDRIESALYHEEKLVLAVRGFIELFPFISASLFNYSPLNQMGEGILHANEQGLFSIQELRENVRNIPPILSVIRERKSKLVDSRLIRQIPAKYVQGLSYVIIVPICHGRTVMGFAGISGQPEGFKPVEDSLLHSLTLYGQLVGKAMANDRSENESKLTNREIEVLQRMSWGESSQEIAKNIGISVFTVQDYVKSALRKLNAQNRAQGVAEAFRRGIIQ</sequence>
<dbReference type="CDD" id="cd06170">
    <property type="entry name" value="LuxR_C_like"/>
    <property type="match status" value="1"/>
</dbReference>
<accession>A0A1H8GHJ5</accession>
<name>A0A1H8GHJ5_9BACL</name>
<organism evidence="5 6">
    <name type="scientific">Lihuaxuella thermophila</name>
    <dbReference type="NCBI Taxonomy" id="1173111"/>
    <lineage>
        <taxon>Bacteria</taxon>
        <taxon>Bacillati</taxon>
        <taxon>Bacillota</taxon>
        <taxon>Bacilli</taxon>
        <taxon>Bacillales</taxon>
        <taxon>Thermoactinomycetaceae</taxon>
        <taxon>Lihuaxuella</taxon>
    </lineage>
</organism>
<reference evidence="5 6" key="1">
    <citation type="submission" date="2016-10" db="EMBL/GenBank/DDBJ databases">
        <authorList>
            <person name="de Groot N.N."/>
        </authorList>
    </citation>
    <scope>NUCLEOTIDE SEQUENCE [LARGE SCALE GENOMIC DNA]</scope>
    <source>
        <strain evidence="5 6">DSM 46701</strain>
    </source>
</reference>
<dbReference type="PROSITE" id="PS50043">
    <property type="entry name" value="HTH_LUXR_2"/>
    <property type="match status" value="1"/>
</dbReference>
<dbReference type="GO" id="GO:0006355">
    <property type="term" value="P:regulation of DNA-templated transcription"/>
    <property type="evidence" value="ECO:0007669"/>
    <property type="project" value="InterPro"/>
</dbReference>
<dbReference type="SMART" id="SM00421">
    <property type="entry name" value="HTH_LUXR"/>
    <property type="match status" value="1"/>
</dbReference>
<feature type="domain" description="HTH luxR-type" evidence="4">
    <location>
        <begin position="159"/>
        <end position="224"/>
    </location>
</feature>
<keyword evidence="2" id="KW-0238">DNA-binding</keyword>
<evidence type="ECO:0000313" key="5">
    <source>
        <dbReference type="EMBL" id="SEN42957.1"/>
    </source>
</evidence>
<dbReference type="SUPFAM" id="SSF46894">
    <property type="entry name" value="C-terminal effector domain of the bipartite response regulators"/>
    <property type="match status" value="1"/>
</dbReference>
<evidence type="ECO:0000256" key="1">
    <source>
        <dbReference type="ARBA" id="ARBA00023015"/>
    </source>
</evidence>
<dbReference type="InterPro" id="IPR036388">
    <property type="entry name" value="WH-like_DNA-bd_sf"/>
</dbReference>
<dbReference type="GO" id="GO:0003677">
    <property type="term" value="F:DNA binding"/>
    <property type="evidence" value="ECO:0007669"/>
    <property type="project" value="UniProtKB-KW"/>
</dbReference>
<dbReference type="RefSeq" id="WP_089969900.1">
    <property type="nucleotide sequence ID" value="NZ_FOCQ01000011.1"/>
</dbReference>
<dbReference type="InterPro" id="IPR016032">
    <property type="entry name" value="Sig_transdc_resp-reg_C-effctor"/>
</dbReference>
<evidence type="ECO:0000256" key="3">
    <source>
        <dbReference type="ARBA" id="ARBA00023163"/>
    </source>
</evidence>
<dbReference type="Proteomes" id="UP000199695">
    <property type="component" value="Unassembled WGS sequence"/>
</dbReference>
<evidence type="ECO:0000259" key="4">
    <source>
        <dbReference type="PROSITE" id="PS50043"/>
    </source>
</evidence>
<proteinExistence type="predicted"/>
<dbReference type="PROSITE" id="PS00622">
    <property type="entry name" value="HTH_LUXR_1"/>
    <property type="match status" value="1"/>
</dbReference>
<keyword evidence="3" id="KW-0804">Transcription</keyword>
<protein>
    <submittedName>
        <fullName evidence="5">Regulatory protein, luxR family</fullName>
    </submittedName>
</protein>
<dbReference type="PANTHER" id="PTHR44688:SF16">
    <property type="entry name" value="DNA-BINDING TRANSCRIPTIONAL ACTIVATOR DEVR_DOSR"/>
    <property type="match status" value="1"/>
</dbReference>
<keyword evidence="6" id="KW-1185">Reference proteome</keyword>
<dbReference type="AlphaFoldDB" id="A0A1H8GHJ5"/>
<dbReference type="Pfam" id="PF00196">
    <property type="entry name" value="GerE"/>
    <property type="match status" value="1"/>
</dbReference>
<dbReference type="PRINTS" id="PR00038">
    <property type="entry name" value="HTHLUXR"/>
</dbReference>
<dbReference type="EMBL" id="FOCQ01000011">
    <property type="protein sequence ID" value="SEN42957.1"/>
    <property type="molecule type" value="Genomic_DNA"/>
</dbReference>
<dbReference type="STRING" id="1173111.SAMN05444955_11145"/>
<dbReference type="InterPro" id="IPR000792">
    <property type="entry name" value="Tscrpt_reg_LuxR_C"/>
</dbReference>
<dbReference type="OrthoDB" id="581422at2"/>
<dbReference type="PANTHER" id="PTHR44688">
    <property type="entry name" value="DNA-BINDING TRANSCRIPTIONAL ACTIVATOR DEVR_DOSR"/>
    <property type="match status" value="1"/>
</dbReference>
<keyword evidence="1" id="KW-0805">Transcription regulation</keyword>